<evidence type="ECO:0000259" key="1">
    <source>
        <dbReference type="Pfam" id="PF13280"/>
    </source>
</evidence>
<comment type="caution">
    <text evidence="2">The sequence shown here is derived from an EMBL/GenBank/DDBJ whole genome shotgun (WGS) entry which is preliminary data.</text>
</comment>
<dbReference type="InterPro" id="IPR026881">
    <property type="entry name" value="WYL_dom"/>
</dbReference>
<reference evidence="2 3" key="1">
    <citation type="submission" date="2018-08" db="EMBL/GenBank/DDBJ databases">
        <title>A genome reference for cultivated species of the human gut microbiota.</title>
        <authorList>
            <person name="Zou Y."/>
            <person name="Xue W."/>
            <person name="Luo G."/>
        </authorList>
    </citation>
    <scope>NUCLEOTIDE SEQUENCE [LARGE SCALE GENOMIC DNA]</scope>
    <source>
        <strain evidence="2 3">AF19-4AC</strain>
    </source>
</reference>
<dbReference type="PROSITE" id="PS52050">
    <property type="entry name" value="WYL"/>
    <property type="match status" value="1"/>
</dbReference>
<accession>A0A412MIA2</accession>
<dbReference type="AlphaFoldDB" id="A0A412MIA2"/>
<feature type="domain" description="WYL" evidence="1">
    <location>
        <begin position="181"/>
        <end position="255"/>
    </location>
</feature>
<name>A0A412MIA2_9FIRM</name>
<evidence type="ECO:0000313" key="2">
    <source>
        <dbReference type="EMBL" id="RGT12204.1"/>
    </source>
</evidence>
<dbReference type="EMBL" id="QRWH01000001">
    <property type="protein sequence ID" value="RGT12204.1"/>
    <property type="molecule type" value="Genomic_DNA"/>
</dbReference>
<protein>
    <submittedName>
        <fullName evidence="2">WYL domain-containing protein</fullName>
    </submittedName>
</protein>
<dbReference type="Pfam" id="PF13280">
    <property type="entry name" value="WYL"/>
    <property type="match status" value="1"/>
</dbReference>
<dbReference type="Proteomes" id="UP000283630">
    <property type="component" value="Unassembled WGS sequence"/>
</dbReference>
<proteinExistence type="predicted"/>
<sequence>MSRFKEEELIKALKETGATKVYPATVPEIHKKLEDLEKLRAEDTKASIRVIDDRTVSRNLRQLLGGDDGVEKTRLDKDGCGLKELDGYCLGFKKKGTKITGYWYEKKVIEDVPGEFPRFLMDSVVYSKVLSPEFKPAYYDNLQDIFGKGQVKDKTEFVDKVIEYMPYSENDDGGINVMKNVLDIQSAIDRRKKIKFTLYAYRYEDREFHLRPTGNQDRCVSPVQIMMSNGRYYLMAKNRKIANLKGFLFYRIDLMDEIIILDNQKSDDIQGCEWRDPQKFLTANPYFYSGKEKEDIIIGFEENQITQVVDWFGAEENGLYEILDIYKIPQTIMRDGQFVTRTVKMVKLKFRQVNIQAFSFWLMQYIDCLELLEGERLKKMLKERMQEALEKRIK</sequence>
<dbReference type="RefSeq" id="WP_118145110.1">
    <property type="nucleotide sequence ID" value="NZ_QRWH01000001.1"/>
</dbReference>
<evidence type="ECO:0000313" key="3">
    <source>
        <dbReference type="Proteomes" id="UP000283630"/>
    </source>
</evidence>
<gene>
    <name evidence="2" type="ORF">DWX53_01225</name>
</gene>
<organism evidence="2 3">
    <name type="scientific">Dorea formicigenerans</name>
    <dbReference type="NCBI Taxonomy" id="39486"/>
    <lineage>
        <taxon>Bacteria</taxon>
        <taxon>Bacillati</taxon>
        <taxon>Bacillota</taxon>
        <taxon>Clostridia</taxon>
        <taxon>Lachnospirales</taxon>
        <taxon>Lachnospiraceae</taxon>
        <taxon>Dorea</taxon>
    </lineage>
</organism>